<reference evidence="2" key="1">
    <citation type="submission" date="2022-12" db="EMBL/GenBank/DDBJ databases">
        <title>New Phytohabitans aurantiacus sp. RD004123 nov., an actinomycete isolated from soil.</title>
        <authorList>
            <person name="Triningsih D.W."/>
            <person name="Harunari E."/>
            <person name="Igarashi Y."/>
        </authorList>
    </citation>
    <scope>NUCLEOTIDE SEQUENCE</scope>
    <source>
        <strain evidence="2">RD004123</strain>
    </source>
</reference>
<evidence type="ECO:0000256" key="1">
    <source>
        <dbReference type="SAM" id="Phobius"/>
    </source>
</evidence>
<name>A0ABQ5QT91_9ACTN</name>
<keyword evidence="1" id="KW-0812">Transmembrane</keyword>
<keyword evidence="1" id="KW-1133">Transmembrane helix</keyword>
<feature type="transmembrane region" description="Helical" evidence="1">
    <location>
        <begin position="42"/>
        <end position="61"/>
    </location>
</feature>
<gene>
    <name evidence="2" type="ORF">Pa4123_22030</name>
</gene>
<sequence>MTTPIEYTLTSTLAAASSAAPQPDPGFLAAVRRRRRRRQRRTTILSACAAVLAVVATVAVVDQFKPVPVQRFGHLLSPDRIPDFFNLAPPERVWPDAVHRLPAKLPDGSDYTVVDVLGDGRYLVADVRPIDESAGPSVFHPASGTVTALATSAVTAGLAEARLLMARGVGDRVVWFVDARRNGKSARELWSAPVAGGAATRLAATKTGPGTFSVAGDTVMWEEPRGAGYDGVVIRRVAAAGGPVTDVPGSTGYWLTLDGPWLTSKYTGTPFPDEPQDRGDLLNAVTGERVPWTANPKIAAARCGPTWCGGTGPYGLAALQDTNGGGYVELKDGCSLYPAMGGRLAVGLLYSQPIVWDRATGRASVLTYNMGRDRGEPVVQVWPAPGALMVLDLQAIA</sequence>
<keyword evidence="1" id="KW-0472">Membrane</keyword>
<dbReference type="EMBL" id="BSDI01000007">
    <property type="protein sequence ID" value="GLH96929.1"/>
    <property type="molecule type" value="Genomic_DNA"/>
</dbReference>
<evidence type="ECO:0000313" key="2">
    <source>
        <dbReference type="EMBL" id="GLH96929.1"/>
    </source>
</evidence>
<organism evidence="2 3">
    <name type="scientific">Phytohabitans aurantiacus</name>
    <dbReference type="NCBI Taxonomy" id="3016789"/>
    <lineage>
        <taxon>Bacteria</taxon>
        <taxon>Bacillati</taxon>
        <taxon>Actinomycetota</taxon>
        <taxon>Actinomycetes</taxon>
        <taxon>Micromonosporales</taxon>
        <taxon>Micromonosporaceae</taxon>
    </lineage>
</organism>
<comment type="caution">
    <text evidence="2">The sequence shown here is derived from an EMBL/GenBank/DDBJ whole genome shotgun (WGS) entry which is preliminary data.</text>
</comment>
<dbReference type="Proteomes" id="UP001144280">
    <property type="component" value="Unassembled WGS sequence"/>
</dbReference>
<keyword evidence="3" id="KW-1185">Reference proteome</keyword>
<proteinExistence type="predicted"/>
<accession>A0ABQ5QT91</accession>
<evidence type="ECO:0000313" key="3">
    <source>
        <dbReference type="Proteomes" id="UP001144280"/>
    </source>
</evidence>
<dbReference type="RefSeq" id="WP_281894290.1">
    <property type="nucleotide sequence ID" value="NZ_BSDI01000007.1"/>
</dbReference>
<protein>
    <submittedName>
        <fullName evidence="2">Uncharacterized protein</fullName>
    </submittedName>
</protein>